<evidence type="ECO:0000313" key="6">
    <source>
        <dbReference type="RefSeq" id="XP_031414444.1"/>
    </source>
</evidence>
<feature type="domain" description="IF rod" evidence="4">
    <location>
        <begin position="127"/>
        <end position="224"/>
    </location>
</feature>
<evidence type="ECO:0000313" key="5">
    <source>
        <dbReference type="Proteomes" id="UP000515152"/>
    </source>
</evidence>
<dbReference type="SUPFAM" id="SSF64593">
    <property type="entry name" value="Intermediate filament protein, coiled coil region"/>
    <property type="match status" value="1"/>
</dbReference>
<dbReference type="GO" id="GO:0060538">
    <property type="term" value="P:skeletal muscle organ development"/>
    <property type="evidence" value="ECO:0007669"/>
    <property type="project" value="TreeGrafter"/>
</dbReference>
<dbReference type="GO" id="GO:0030018">
    <property type="term" value="C:Z disc"/>
    <property type="evidence" value="ECO:0007669"/>
    <property type="project" value="TreeGrafter"/>
</dbReference>
<dbReference type="Pfam" id="PF00038">
    <property type="entry name" value="Filament"/>
    <property type="match status" value="1"/>
</dbReference>
<organism evidence="5 6">
    <name type="scientific">Clupea harengus</name>
    <name type="common">Atlantic herring</name>
    <dbReference type="NCBI Taxonomy" id="7950"/>
    <lineage>
        <taxon>Eukaryota</taxon>
        <taxon>Metazoa</taxon>
        <taxon>Chordata</taxon>
        <taxon>Craniata</taxon>
        <taxon>Vertebrata</taxon>
        <taxon>Euteleostomi</taxon>
        <taxon>Actinopterygii</taxon>
        <taxon>Neopterygii</taxon>
        <taxon>Teleostei</taxon>
        <taxon>Clupei</taxon>
        <taxon>Clupeiformes</taxon>
        <taxon>Clupeoidei</taxon>
        <taxon>Clupeidae</taxon>
        <taxon>Clupea</taxon>
    </lineage>
</organism>
<reference evidence="6" key="1">
    <citation type="submission" date="2025-08" db="UniProtKB">
        <authorList>
            <consortium name="RefSeq"/>
        </authorList>
    </citation>
    <scope>IDENTIFICATION</scope>
</reference>
<dbReference type="PANTHER" id="PTHR45652:SF19">
    <property type="entry name" value="DESMIN"/>
    <property type="match status" value="1"/>
</dbReference>
<feature type="coiled-coil region" evidence="3">
    <location>
        <begin position="124"/>
        <end position="212"/>
    </location>
</feature>
<dbReference type="Proteomes" id="UP000515152">
    <property type="component" value="Chromosome 21"/>
</dbReference>
<evidence type="ECO:0000256" key="3">
    <source>
        <dbReference type="SAM" id="Coils"/>
    </source>
</evidence>
<evidence type="ECO:0000256" key="2">
    <source>
        <dbReference type="ARBA" id="ARBA00023054"/>
    </source>
</evidence>
<name>A0A6P8ER48_CLUHA</name>
<dbReference type="PROSITE" id="PS51842">
    <property type="entry name" value="IF_ROD_2"/>
    <property type="match status" value="1"/>
</dbReference>
<dbReference type="GeneID" id="116218161"/>
<dbReference type="OrthoDB" id="2441647at2759"/>
<evidence type="ECO:0000259" key="4">
    <source>
        <dbReference type="PROSITE" id="PS51842"/>
    </source>
</evidence>
<keyword evidence="2 3" id="KW-0175">Coiled coil</keyword>
<dbReference type="GO" id="GO:0005200">
    <property type="term" value="F:structural constituent of cytoskeleton"/>
    <property type="evidence" value="ECO:0007669"/>
    <property type="project" value="TreeGrafter"/>
</dbReference>
<dbReference type="RefSeq" id="XP_031414444.1">
    <property type="nucleotide sequence ID" value="XM_031558584.2"/>
</dbReference>
<dbReference type="GO" id="GO:0045109">
    <property type="term" value="P:intermediate filament organization"/>
    <property type="evidence" value="ECO:0007669"/>
    <property type="project" value="TreeGrafter"/>
</dbReference>
<dbReference type="KEGG" id="char:116218161"/>
<sequence>MSRYATSAGGSSSSSYRRTFGAPGFVSTPVGRSLYGSRSSLGPAGGGSSSGAHVSSRLYEVHKSSSSAAAAAGSPGYSSYRASYGAPGLLMAGGASAGRSYAGMGETLDFSLADAINQEFLHTRTNEKEELQHLNDRFASYIEKVRFLETQNTALAVEVERLKGREPTRVADLYEEEMRELRRLVEVLTNQRSRAEVERDNLADDLDKIKLRWVPPPSPHPPPS</sequence>
<dbReference type="GO" id="GO:0042383">
    <property type="term" value="C:sarcolemma"/>
    <property type="evidence" value="ECO:0007669"/>
    <property type="project" value="TreeGrafter"/>
</dbReference>
<keyword evidence="5" id="KW-1185">Reference proteome</keyword>
<dbReference type="Gene3D" id="1.20.5.1160">
    <property type="entry name" value="Vasodilator-stimulated phosphoprotein"/>
    <property type="match status" value="1"/>
</dbReference>
<proteinExistence type="predicted"/>
<dbReference type="PANTHER" id="PTHR45652">
    <property type="entry name" value="GLIAL FIBRILLARY ACIDIC PROTEIN"/>
    <property type="match status" value="1"/>
</dbReference>
<dbReference type="GO" id="GO:0005911">
    <property type="term" value="C:cell-cell junction"/>
    <property type="evidence" value="ECO:0007669"/>
    <property type="project" value="TreeGrafter"/>
</dbReference>
<evidence type="ECO:0000256" key="1">
    <source>
        <dbReference type="ARBA" id="ARBA00022754"/>
    </source>
</evidence>
<keyword evidence="1" id="KW-0403">Intermediate filament</keyword>
<dbReference type="InterPro" id="IPR039008">
    <property type="entry name" value="IF_rod_dom"/>
</dbReference>
<accession>A0A6P8ER48</accession>
<dbReference type="InterPro" id="IPR006821">
    <property type="entry name" value="Intermed_filament_DNA-bd"/>
</dbReference>
<dbReference type="InterPro" id="IPR050405">
    <property type="entry name" value="Intermediate_filament"/>
</dbReference>
<dbReference type="GO" id="GO:0005882">
    <property type="term" value="C:intermediate filament"/>
    <property type="evidence" value="ECO:0007669"/>
    <property type="project" value="UniProtKB-KW"/>
</dbReference>
<protein>
    <submittedName>
        <fullName evidence="6">Desmin-like</fullName>
    </submittedName>
</protein>
<gene>
    <name evidence="6" type="primary">LOC116218161</name>
</gene>
<dbReference type="AlphaFoldDB" id="A0A6P8ER48"/>
<dbReference type="Pfam" id="PF04732">
    <property type="entry name" value="Filament_head"/>
    <property type="match status" value="1"/>
</dbReference>